<reference evidence="1" key="1">
    <citation type="submission" date="2021-06" db="EMBL/GenBank/DDBJ databases">
        <authorList>
            <person name="Kallberg Y."/>
            <person name="Tangrot J."/>
            <person name="Rosling A."/>
        </authorList>
    </citation>
    <scope>NUCLEOTIDE SEQUENCE</scope>
    <source>
        <strain evidence="1">CL356</strain>
    </source>
</reference>
<protein>
    <submittedName>
        <fullName evidence="1">11733_t:CDS:1</fullName>
    </submittedName>
</protein>
<dbReference type="EMBL" id="CAJVPT010009832">
    <property type="protein sequence ID" value="CAG8564915.1"/>
    <property type="molecule type" value="Genomic_DNA"/>
</dbReference>
<dbReference type="Proteomes" id="UP000789525">
    <property type="component" value="Unassembled WGS sequence"/>
</dbReference>
<organism evidence="1 2">
    <name type="scientific">Acaulospora colombiana</name>
    <dbReference type="NCBI Taxonomy" id="27376"/>
    <lineage>
        <taxon>Eukaryota</taxon>
        <taxon>Fungi</taxon>
        <taxon>Fungi incertae sedis</taxon>
        <taxon>Mucoromycota</taxon>
        <taxon>Glomeromycotina</taxon>
        <taxon>Glomeromycetes</taxon>
        <taxon>Diversisporales</taxon>
        <taxon>Acaulosporaceae</taxon>
        <taxon>Acaulospora</taxon>
    </lineage>
</organism>
<gene>
    <name evidence="1" type="ORF">ACOLOM_LOCUS5376</name>
</gene>
<sequence length="107" mass="11872">MSPSGRLPVLVLPTGEVLVDEMIGNYAKDHNSDKLGELINQEHQADSQAFITLADTKLRHALAKDAAIKEMLTRRTILNQEEIYQEAADALKALSVVLTDNTYFFGE</sequence>
<accession>A0ACA9M1V8</accession>
<name>A0ACA9M1V8_9GLOM</name>
<proteinExistence type="predicted"/>
<keyword evidence="2" id="KW-1185">Reference proteome</keyword>
<comment type="caution">
    <text evidence="1">The sequence shown here is derived from an EMBL/GenBank/DDBJ whole genome shotgun (WGS) entry which is preliminary data.</text>
</comment>
<feature type="non-terminal residue" evidence="1">
    <location>
        <position position="107"/>
    </location>
</feature>
<evidence type="ECO:0000313" key="1">
    <source>
        <dbReference type="EMBL" id="CAG8564915.1"/>
    </source>
</evidence>
<evidence type="ECO:0000313" key="2">
    <source>
        <dbReference type="Proteomes" id="UP000789525"/>
    </source>
</evidence>